<dbReference type="KEGG" id="sbat:G4Z16_20500"/>
<dbReference type="EMBL" id="CP048882">
    <property type="protein sequence ID" value="QPP08383.1"/>
    <property type="molecule type" value="Genomic_DNA"/>
</dbReference>
<dbReference type="PROSITE" id="PS50975">
    <property type="entry name" value="ATP_GRASP"/>
    <property type="match status" value="1"/>
</dbReference>
<dbReference type="PANTHER" id="PTHR43585">
    <property type="entry name" value="FUMIPYRROLE BIOSYNTHESIS PROTEIN C"/>
    <property type="match status" value="1"/>
</dbReference>
<gene>
    <name evidence="7" type="ORF">G4Z16_20500</name>
</gene>
<dbReference type="InterPro" id="IPR041472">
    <property type="entry name" value="BL00235/CARNS1_N"/>
</dbReference>
<dbReference type="GO" id="GO:0046872">
    <property type="term" value="F:metal ion binding"/>
    <property type="evidence" value="ECO:0007669"/>
    <property type="project" value="InterPro"/>
</dbReference>
<feature type="region of interest" description="Disordered" evidence="5">
    <location>
        <begin position="402"/>
        <end position="433"/>
    </location>
</feature>
<keyword evidence="1" id="KW-0436">Ligase</keyword>
<evidence type="ECO:0000313" key="7">
    <source>
        <dbReference type="EMBL" id="QPP08383.1"/>
    </source>
</evidence>
<dbReference type="InterPro" id="IPR040570">
    <property type="entry name" value="LAL_C2"/>
</dbReference>
<keyword evidence="8" id="KW-1185">Reference proteome</keyword>
<dbReference type="Gene3D" id="3.40.50.20">
    <property type="match status" value="1"/>
</dbReference>
<dbReference type="Pfam" id="PF18603">
    <property type="entry name" value="LAL_C2"/>
    <property type="match status" value="1"/>
</dbReference>
<keyword evidence="2 4" id="KW-0547">Nucleotide-binding</keyword>
<dbReference type="Gene3D" id="3.30.470.20">
    <property type="entry name" value="ATP-grasp fold, B domain"/>
    <property type="match status" value="1"/>
</dbReference>
<feature type="domain" description="ATP-grasp" evidence="6">
    <location>
        <begin position="109"/>
        <end position="309"/>
    </location>
</feature>
<evidence type="ECO:0000256" key="4">
    <source>
        <dbReference type="PROSITE-ProRule" id="PRU00409"/>
    </source>
</evidence>
<evidence type="ECO:0000256" key="3">
    <source>
        <dbReference type="ARBA" id="ARBA00022840"/>
    </source>
</evidence>
<evidence type="ECO:0000256" key="1">
    <source>
        <dbReference type="ARBA" id="ARBA00022598"/>
    </source>
</evidence>
<proteinExistence type="predicted"/>
<evidence type="ECO:0000313" key="8">
    <source>
        <dbReference type="Proteomes" id="UP000595046"/>
    </source>
</evidence>
<dbReference type="Pfam" id="PF13535">
    <property type="entry name" value="ATP-grasp_4"/>
    <property type="match status" value="1"/>
</dbReference>
<dbReference type="RefSeq" id="WP_197352177.1">
    <property type="nucleotide sequence ID" value="NZ_CP048882.1"/>
</dbReference>
<evidence type="ECO:0000256" key="2">
    <source>
        <dbReference type="ARBA" id="ARBA00022741"/>
    </source>
</evidence>
<dbReference type="InterPro" id="IPR011761">
    <property type="entry name" value="ATP-grasp"/>
</dbReference>
<dbReference type="GO" id="GO:0005524">
    <property type="term" value="F:ATP binding"/>
    <property type="evidence" value="ECO:0007669"/>
    <property type="project" value="UniProtKB-UniRule"/>
</dbReference>
<organism evidence="7 8">
    <name type="scientific">Streptomyces bathyalis</name>
    <dbReference type="NCBI Taxonomy" id="2710756"/>
    <lineage>
        <taxon>Bacteria</taxon>
        <taxon>Bacillati</taxon>
        <taxon>Actinomycetota</taxon>
        <taxon>Actinomycetes</taxon>
        <taxon>Kitasatosporales</taxon>
        <taxon>Streptomycetaceae</taxon>
        <taxon>Streptomyces</taxon>
    </lineage>
</organism>
<feature type="compositionally biased region" description="Pro residues" evidence="5">
    <location>
        <begin position="407"/>
        <end position="418"/>
    </location>
</feature>
<dbReference type="SUPFAM" id="SSF56059">
    <property type="entry name" value="Glutathione synthetase ATP-binding domain-like"/>
    <property type="match status" value="1"/>
</dbReference>
<evidence type="ECO:0000259" key="6">
    <source>
        <dbReference type="PROSITE" id="PS50975"/>
    </source>
</evidence>
<keyword evidence="3 4" id="KW-0067">ATP-binding</keyword>
<dbReference type="InterPro" id="IPR052032">
    <property type="entry name" value="ATP-dep_AA_Ligase"/>
</dbReference>
<dbReference type="Gene3D" id="3.30.1490.20">
    <property type="entry name" value="ATP-grasp fold, A domain"/>
    <property type="match status" value="1"/>
</dbReference>
<evidence type="ECO:0000256" key="5">
    <source>
        <dbReference type="SAM" id="MobiDB-lite"/>
    </source>
</evidence>
<accession>A0A7T1T8P6</accession>
<sequence>MDTILIIGGRPHTVRKAKELGLRVVLMQHPEFYAPEVAGFADGILLADYTDWEVARPLALAAHEAWGFSRVVSLVDQAMQNVGRINDLLGLPGTSHAVSHRFFDKLAMRRRLEASGLEAVAAEPVEHPDDIRAFGAEHGYPLVLKPVDGTGSRGVTVIGKAGEIDEVWKRSEELRSTVVTGPARFYPVDRFVVEEYIDGPEYAVESFSFGGRHIVVGITEKLSAGVVEVGHAEPAMMPPDAEAALIGHITAFLDAMGLRDGNACTEIKMSSRGPRIIESQDRVPGDRVMDLVEQVYGFDMELYSVGWPFGLLPELTERPPVRCGAATRFLSADPGTVTAIEGVEETAAHPDVLDVAMEVGIGDEVKALEDNYDRIGQLLTTGPDAAAAVELCDRLLTSITVTTAPTPAHPPTPAPTLPPEGADRPETPTTAKA</sequence>
<dbReference type="Pfam" id="PF18130">
    <property type="entry name" value="ATPgrasp_N"/>
    <property type="match status" value="1"/>
</dbReference>
<dbReference type="InterPro" id="IPR013815">
    <property type="entry name" value="ATP_grasp_subdomain_1"/>
</dbReference>
<dbReference type="Proteomes" id="UP000595046">
    <property type="component" value="Chromosome"/>
</dbReference>
<name>A0A7T1T8P6_9ACTN</name>
<dbReference type="PANTHER" id="PTHR43585:SF2">
    <property type="entry name" value="ATP-GRASP ENZYME FSQD"/>
    <property type="match status" value="1"/>
</dbReference>
<dbReference type="AlphaFoldDB" id="A0A7T1T8P6"/>
<reference evidence="8" key="1">
    <citation type="submission" date="2020-02" db="EMBL/GenBank/DDBJ databases">
        <title>Streptomyces sp. ASO4wet.</title>
        <authorList>
            <person name="Risdian C."/>
            <person name="Landwehr W."/>
            <person name="Schupp P."/>
            <person name="Wink J."/>
        </authorList>
    </citation>
    <scope>NUCLEOTIDE SEQUENCE [LARGE SCALE GENOMIC DNA]</scope>
    <source>
        <strain evidence="8">ASO4wet</strain>
    </source>
</reference>
<protein>
    <submittedName>
        <fullName evidence="7">ATP-grasp domain-containing protein</fullName>
    </submittedName>
</protein>
<dbReference type="GO" id="GO:0016874">
    <property type="term" value="F:ligase activity"/>
    <property type="evidence" value="ECO:0007669"/>
    <property type="project" value="UniProtKB-KW"/>
</dbReference>